<reference evidence="2 3" key="1">
    <citation type="journal article" date="2019" name="Genome Biol. Evol.">
        <title>Insights into the evolution of the New World diploid cottons (Gossypium, subgenus Houzingenia) based on genome sequencing.</title>
        <authorList>
            <person name="Grover C.E."/>
            <person name="Arick M.A. 2nd"/>
            <person name="Thrash A."/>
            <person name="Conover J.L."/>
            <person name="Sanders W.S."/>
            <person name="Peterson D.G."/>
            <person name="Frelichowski J.E."/>
            <person name="Scheffler J.A."/>
            <person name="Scheffler B.E."/>
            <person name="Wendel J.F."/>
        </authorList>
    </citation>
    <scope>NUCLEOTIDE SEQUENCE [LARGE SCALE GENOMIC DNA]</scope>
    <source>
        <strain evidence="2">4</strain>
        <tissue evidence="2">Leaf</tissue>
    </source>
</reference>
<dbReference type="InterPro" id="IPR002156">
    <property type="entry name" value="RNaseH_domain"/>
</dbReference>
<feature type="domain" description="RNase H type-1" evidence="1">
    <location>
        <begin position="10"/>
        <end position="43"/>
    </location>
</feature>
<sequence>MIFNERVLIPFAAEAIACLQAIQAGLEMGLRRIVIEGDALSVIR</sequence>
<dbReference type="GO" id="GO:0003676">
    <property type="term" value="F:nucleic acid binding"/>
    <property type="evidence" value="ECO:0007669"/>
    <property type="project" value="InterPro"/>
</dbReference>
<dbReference type="Proteomes" id="UP000593574">
    <property type="component" value="Unassembled WGS sequence"/>
</dbReference>
<evidence type="ECO:0000313" key="3">
    <source>
        <dbReference type="Proteomes" id="UP000593574"/>
    </source>
</evidence>
<dbReference type="Pfam" id="PF13456">
    <property type="entry name" value="RVT_3"/>
    <property type="match status" value="1"/>
</dbReference>
<feature type="non-terminal residue" evidence="2">
    <location>
        <position position="44"/>
    </location>
</feature>
<accession>A0A7J8ZKI6</accession>
<gene>
    <name evidence="2" type="ORF">Golax_011463</name>
</gene>
<proteinExistence type="predicted"/>
<protein>
    <recommendedName>
        <fullName evidence="1">RNase H type-1 domain-containing protein</fullName>
    </recommendedName>
</protein>
<evidence type="ECO:0000259" key="1">
    <source>
        <dbReference type="Pfam" id="PF13456"/>
    </source>
</evidence>
<comment type="caution">
    <text evidence="2">The sequence shown here is derived from an EMBL/GenBank/DDBJ whole genome shotgun (WGS) entry which is preliminary data.</text>
</comment>
<organism evidence="2 3">
    <name type="scientific">Gossypium laxum</name>
    <dbReference type="NCBI Taxonomy" id="34288"/>
    <lineage>
        <taxon>Eukaryota</taxon>
        <taxon>Viridiplantae</taxon>
        <taxon>Streptophyta</taxon>
        <taxon>Embryophyta</taxon>
        <taxon>Tracheophyta</taxon>
        <taxon>Spermatophyta</taxon>
        <taxon>Magnoliopsida</taxon>
        <taxon>eudicotyledons</taxon>
        <taxon>Gunneridae</taxon>
        <taxon>Pentapetalae</taxon>
        <taxon>rosids</taxon>
        <taxon>malvids</taxon>
        <taxon>Malvales</taxon>
        <taxon>Malvaceae</taxon>
        <taxon>Malvoideae</taxon>
        <taxon>Gossypium</taxon>
    </lineage>
</organism>
<keyword evidence="3" id="KW-1185">Reference proteome</keyword>
<evidence type="ECO:0000313" key="2">
    <source>
        <dbReference type="EMBL" id="MBA0712356.1"/>
    </source>
</evidence>
<dbReference type="GO" id="GO:0004523">
    <property type="term" value="F:RNA-DNA hybrid ribonuclease activity"/>
    <property type="evidence" value="ECO:0007669"/>
    <property type="project" value="InterPro"/>
</dbReference>
<dbReference type="EMBL" id="JABEZV010000006">
    <property type="protein sequence ID" value="MBA0712356.1"/>
    <property type="molecule type" value="Genomic_DNA"/>
</dbReference>
<name>A0A7J8ZKI6_9ROSI</name>
<dbReference type="AlphaFoldDB" id="A0A7J8ZKI6"/>